<proteinExistence type="predicted"/>
<dbReference type="AlphaFoldDB" id="A0A3B0ZCR9"/>
<dbReference type="Gene3D" id="3.40.50.150">
    <property type="entry name" value="Vaccinia Virus protein VP39"/>
    <property type="match status" value="1"/>
</dbReference>
<reference evidence="1" key="1">
    <citation type="submission" date="2018-06" db="EMBL/GenBank/DDBJ databases">
        <authorList>
            <person name="Zhirakovskaya E."/>
        </authorList>
    </citation>
    <scope>NUCLEOTIDE SEQUENCE</scope>
</reference>
<name>A0A3B0ZCR9_9ZZZZ</name>
<dbReference type="EMBL" id="UOFO01000099">
    <property type="protein sequence ID" value="VAW86760.1"/>
    <property type="molecule type" value="Genomic_DNA"/>
</dbReference>
<accession>A0A3B0ZCR9</accession>
<organism evidence="1">
    <name type="scientific">hydrothermal vent metagenome</name>
    <dbReference type="NCBI Taxonomy" id="652676"/>
    <lineage>
        <taxon>unclassified sequences</taxon>
        <taxon>metagenomes</taxon>
        <taxon>ecological metagenomes</taxon>
    </lineage>
</organism>
<protein>
    <recommendedName>
        <fullName evidence="2">Methyltransferase type 11 domain-containing protein</fullName>
    </recommendedName>
</protein>
<sequence length="269" mass="31280">MKQRYSIQRESSIISTLYTTWNWSLSVVDTQTWLKKISGRLLNTRYPIKLLRYWFMYNFIREQQVKLGKPLRICEIGIDRGQMRRFVNTAEFYDIDCWVGVDCRTTPELQEAGYTKLVVANVGQSDFKLDEKYDVIIVLHILEHLLEPEKLMYQLSNSLTPNGIVIGGFPVTPKWLAHNWQKRIRLTASKFGHVSVFSPFRVKNMANDCRLNLNFMSGAFFLRKSGSFLESYSGWIRLNLVWGALFPSLGGEVYWRMVGGNTKSKNRPA</sequence>
<dbReference type="InterPro" id="IPR029063">
    <property type="entry name" value="SAM-dependent_MTases_sf"/>
</dbReference>
<evidence type="ECO:0000313" key="1">
    <source>
        <dbReference type="EMBL" id="VAW86760.1"/>
    </source>
</evidence>
<dbReference type="SUPFAM" id="SSF53335">
    <property type="entry name" value="S-adenosyl-L-methionine-dependent methyltransferases"/>
    <property type="match status" value="1"/>
</dbReference>
<dbReference type="Pfam" id="PF13489">
    <property type="entry name" value="Methyltransf_23"/>
    <property type="match status" value="1"/>
</dbReference>
<evidence type="ECO:0008006" key="2">
    <source>
        <dbReference type="Google" id="ProtNLM"/>
    </source>
</evidence>
<gene>
    <name evidence="1" type="ORF">MNBD_GAMMA16-824</name>
</gene>